<proteinExistence type="predicted"/>
<keyword evidence="3" id="KW-1185">Reference proteome</keyword>
<accession>A0A5C6D0B3</accession>
<organism evidence="2 3">
    <name type="scientific">Bythopirellula polymerisocia</name>
    <dbReference type="NCBI Taxonomy" id="2528003"/>
    <lineage>
        <taxon>Bacteria</taxon>
        <taxon>Pseudomonadati</taxon>
        <taxon>Planctomycetota</taxon>
        <taxon>Planctomycetia</taxon>
        <taxon>Pirellulales</taxon>
        <taxon>Lacipirellulaceae</taxon>
        <taxon>Bythopirellula</taxon>
    </lineage>
</organism>
<dbReference type="AlphaFoldDB" id="A0A5C6D0B3"/>
<keyword evidence="1" id="KW-0732">Signal</keyword>
<evidence type="ECO:0008006" key="4">
    <source>
        <dbReference type="Google" id="ProtNLM"/>
    </source>
</evidence>
<gene>
    <name evidence="2" type="ORF">Pla144_16270</name>
</gene>
<feature type="signal peptide" evidence="1">
    <location>
        <begin position="1"/>
        <end position="30"/>
    </location>
</feature>
<feature type="chain" id="PRO_5023121882" description="3-keto-disaccharide hydrolase domain-containing protein" evidence="1">
    <location>
        <begin position="31"/>
        <end position="215"/>
    </location>
</feature>
<comment type="caution">
    <text evidence="2">The sequence shown here is derived from an EMBL/GenBank/DDBJ whole genome shotgun (WGS) entry which is preliminary data.</text>
</comment>
<dbReference type="EMBL" id="SJPS01000002">
    <property type="protein sequence ID" value="TWU28339.1"/>
    <property type="molecule type" value="Genomic_DNA"/>
</dbReference>
<evidence type="ECO:0000313" key="3">
    <source>
        <dbReference type="Proteomes" id="UP000318437"/>
    </source>
</evidence>
<dbReference type="OrthoDB" id="266492at2"/>
<sequence length="215" mass="23719" precursor="true">MKNSMLRTVKSVLQLGCWIVVLGNVLPAFGDDSDVIQIEEHWQLHVGGPDLGRTAPQVTMIMSPTNTLNGAFFAFTLNHWSYPEFEPGGYQLQLWQGENCVDVKHGAHSNSFANDGETITWVQRITLNEGSLKFQVVDGQSESWGSFGNEGFCLDISSQLTRLNSYLPAISLGQSGIGYAGNRVSSLTLTRLRWVTKDGVEHEMVAPIDIDTDLD</sequence>
<reference evidence="2 3" key="1">
    <citation type="submission" date="2019-02" db="EMBL/GenBank/DDBJ databases">
        <title>Deep-cultivation of Planctomycetes and their phenomic and genomic characterization uncovers novel biology.</title>
        <authorList>
            <person name="Wiegand S."/>
            <person name="Jogler M."/>
            <person name="Boedeker C."/>
            <person name="Pinto D."/>
            <person name="Vollmers J."/>
            <person name="Rivas-Marin E."/>
            <person name="Kohn T."/>
            <person name="Peeters S.H."/>
            <person name="Heuer A."/>
            <person name="Rast P."/>
            <person name="Oberbeckmann S."/>
            <person name="Bunk B."/>
            <person name="Jeske O."/>
            <person name="Meyerdierks A."/>
            <person name="Storesund J.E."/>
            <person name="Kallscheuer N."/>
            <person name="Luecker S."/>
            <person name="Lage O.M."/>
            <person name="Pohl T."/>
            <person name="Merkel B.J."/>
            <person name="Hornburger P."/>
            <person name="Mueller R.-W."/>
            <person name="Bruemmer F."/>
            <person name="Labrenz M."/>
            <person name="Spormann A.M."/>
            <person name="Op Den Camp H."/>
            <person name="Overmann J."/>
            <person name="Amann R."/>
            <person name="Jetten M.S.M."/>
            <person name="Mascher T."/>
            <person name="Medema M.H."/>
            <person name="Devos D.P."/>
            <person name="Kaster A.-K."/>
            <person name="Ovreas L."/>
            <person name="Rohde M."/>
            <person name="Galperin M.Y."/>
            <person name="Jogler C."/>
        </authorList>
    </citation>
    <scope>NUCLEOTIDE SEQUENCE [LARGE SCALE GENOMIC DNA]</scope>
    <source>
        <strain evidence="2 3">Pla144</strain>
    </source>
</reference>
<evidence type="ECO:0000256" key="1">
    <source>
        <dbReference type="SAM" id="SignalP"/>
    </source>
</evidence>
<dbReference type="Proteomes" id="UP000318437">
    <property type="component" value="Unassembled WGS sequence"/>
</dbReference>
<evidence type="ECO:0000313" key="2">
    <source>
        <dbReference type="EMBL" id="TWU28339.1"/>
    </source>
</evidence>
<protein>
    <recommendedName>
        <fullName evidence="4">3-keto-disaccharide hydrolase domain-containing protein</fullName>
    </recommendedName>
</protein>
<name>A0A5C6D0B3_9BACT</name>
<dbReference type="RefSeq" id="WP_146449700.1">
    <property type="nucleotide sequence ID" value="NZ_SJPS01000002.1"/>
</dbReference>